<dbReference type="OrthoDB" id="2570873at2759"/>
<keyword evidence="1" id="KW-0812">Transmembrane</keyword>
<organism evidence="2">
    <name type="scientific">Kwoniella bestiolae CBS 10118</name>
    <dbReference type="NCBI Taxonomy" id="1296100"/>
    <lineage>
        <taxon>Eukaryota</taxon>
        <taxon>Fungi</taxon>
        <taxon>Dikarya</taxon>
        <taxon>Basidiomycota</taxon>
        <taxon>Agaricomycotina</taxon>
        <taxon>Tremellomycetes</taxon>
        <taxon>Tremellales</taxon>
        <taxon>Cryptococcaceae</taxon>
        <taxon>Kwoniella</taxon>
    </lineage>
</organism>
<name>A0A1B9FSR8_9TREE</name>
<keyword evidence="1" id="KW-0472">Membrane</keyword>
<dbReference type="Proteomes" id="UP000092730">
    <property type="component" value="Chromosome 3"/>
</dbReference>
<reference evidence="3" key="2">
    <citation type="submission" date="2013-07" db="EMBL/GenBank/DDBJ databases">
        <authorList>
            <consortium name="The Broad Institute Genome Sequencing Platform"/>
            <person name="Cuomo C."/>
            <person name="Litvintseva A."/>
            <person name="Chen Y."/>
            <person name="Heitman J."/>
            <person name="Sun S."/>
            <person name="Springer D."/>
            <person name="Dromer F."/>
            <person name="Young S.K."/>
            <person name="Zeng Q."/>
            <person name="Gargeya S."/>
            <person name="Fitzgerald M."/>
            <person name="Abouelleil A."/>
            <person name="Alvarado L."/>
            <person name="Berlin A.M."/>
            <person name="Chapman S.B."/>
            <person name="Dewar J."/>
            <person name="Goldberg J."/>
            <person name="Griggs A."/>
            <person name="Gujja S."/>
            <person name="Hansen M."/>
            <person name="Howarth C."/>
            <person name="Imamovic A."/>
            <person name="Larimer J."/>
            <person name="McCowan C."/>
            <person name="Murphy C."/>
            <person name="Pearson M."/>
            <person name="Priest M."/>
            <person name="Roberts A."/>
            <person name="Saif S."/>
            <person name="Shea T."/>
            <person name="Sykes S."/>
            <person name="Wortman J."/>
            <person name="Nusbaum C."/>
            <person name="Birren B."/>
        </authorList>
    </citation>
    <scope>NUCLEOTIDE SEQUENCE</scope>
    <source>
        <strain evidence="3">CBS 10118</strain>
    </source>
</reference>
<gene>
    <name evidence="2" type="ORF">I302_08595</name>
    <name evidence="3" type="ORF">I302_105307</name>
</gene>
<keyword evidence="1" id="KW-1133">Transmembrane helix</keyword>
<dbReference type="EMBL" id="KI894026">
    <property type="protein sequence ID" value="OCF21816.1"/>
    <property type="molecule type" value="Genomic_DNA"/>
</dbReference>
<feature type="transmembrane region" description="Helical" evidence="1">
    <location>
        <begin position="171"/>
        <end position="192"/>
    </location>
</feature>
<protein>
    <submittedName>
        <fullName evidence="2">Uncharacterized protein</fullName>
    </submittedName>
</protein>
<reference evidence="3" key="4">
    <citation type="submission" date="2024-02" db="EMBL/GenBank/DDBJ databases">
        <title>Comparative genomics of Cryptococcus and Kwoniella reveals pathogenesis evolution and contrasting modes of karyotype evolution via chromosome fusion or intercentromeric recombination.</title>
        <authorList>
            <person name="Coelho M.A."/>
            <person name="David-Palma M."/>
            <person name="Shea T."/>
            <person name="Bowers K."/>
            <person name="McGinley-Smith S."/>
            <person name="Mohammad A.W."/>
            <person name="Gnirke A."/>
            <person name="Yurkov A.M."/>
            <person name="Nowrousian M."/>
            <person name="Sun S."/>
            <person name="Cuomo C.A."/>
            <person name="Heitman J."/>
        </authorList>
    </citation>
    <scope>NUCLEOTIDE SEQUENCE</scope>
    <source>
        <strain evidence="3">CBS 10118</strain>
    </source>
</reference>
<dbReference type="VEuPathDB" id="FungiDB:I302_08595"/>
<evidence type="ECO:0000256" key="1">
    <source>
        <dbReference type="SAM" id="Phobius"/>
    </source>
</evidence>
<sequence>MNRTGVFLLGRASSSRSYLIPSPFPRRLQRSLHTTSRCSADPPSPSTAYAQRMQSLMNQPTHSRSSNPTVRLQQPWPWHEVPSTSPDTITLQRTLFARPPDFAPPLLLFAAGVWGLFVFAWLLLPEPPKKEYAEEEKQIIAENDRKAKEANILSRLGISFTNTIFSSAQPLIYGLVTVGLITMMAFSTRIVTRINMVQIKPKNTPNGPAQTVLRLTNVGHEMLPWRANNSREVKVEDCHVYIPSLNNSHTIRMKVLKNGKVNKWSLDRFPYSLDYRAIPETAKVDKEVVQSVNRLQHVFGYLKVGQ</sequence>
<accession>A0A1B9FSR8</accession>
<evidence type="ECO:0000313" key="2">
    <source>
        <dbReference type="EMBL" id="OCF21816.1"/>
    </source>
</evidence>
<dbReference type="EMBL" id="CP144543">
    <property type="protein sequence ID" value="WVW83288.1"/>
    <property type="molecule type" value="Genomic_DNA"/>
</dbReference>
<feature type="transmembrane region" description="Helical" evidence="1">
    <location>
        <begin position="102"/>
        <end position="124"/>
    </location>
</feature>
<reference evidence="2" key="1">
    <citation type="submission" date="2013-07" db="EMBL/GenBank/DDBJ databases">
        <title>The Genome Sequence of Cryptococcus bestiolae CBS10118.</title>
        <authorList>
            <consortium name="The Broad Institute Genome Sequencing Platform"/>
            <person name="Cuomo C."/>
            <person name="Litvintseva A."/>
            <person name="Chen Y."/>
            <person name="Heitman J."/>
            <person name="Sun S."/>
            <person name="Springer D."/>
            <person name="Dromer F."/>
            <person name="Young S.K."/>
            <person name="Zeng Q."/>
            <person name="Gargeya S."/>
            <person name="Fitzgerald M."/>
            <person name="Abouelleil A."/>
            <person name="Alvarado L."/>
            <person name="Berlin A.M."/>
            <person name="Chapman S.B."/>
            <person name="Dewar J."/>
            <person name="Goldberg J."/>
            <person name="Griggs A."/>
            <person name="Gujja S."/>
            <person name="Hansen M."/>
            <person name="Howarth C."/>
            <person name="Imamovic A."/>
            <person name="Larimer J."/>
            <person name="McCowan C."/>
            <person name="Murphy C."/>
            <person name="Pearson M."/>
            <person name="Priest M."/>
            <person name="Roberts A."/>
            <person name="Saif S."/>
            <person name="Shea T."/>
            <person name="Sykes S."/>
            <person name="Wortman J."/>
            <person name="Nusbaum C."/>
            <person name="Birren B."/>
        </authorList>
    </citation>
    <scope>NUCLEOTIDE SEQUENCE [LARGE SCALE GENOMIC DNA]</scope>
    <source>
        <strain evidence="2">CBS 10118</strain>
    </source>
</reference>
<keyword evidence="4" id="KW-1185">Reference proteome</keyword>
<evidence type="ECO:0000313" key="4">
    <source>
        <dbReference type="Proteomes" id="UP000092730"/>
    </source>
</evidence>
<evidence type="ECO:0000313" key="3">
    <source>
        <dbReference type="EMBL" id="WVW83288.1"/>
    </source>
</evidence>
<reference evidence="2" key="3">
    <citation type="submission" date="2014-01" db="EMBL/GenBank/DDBJ databases">
        <title>Evolution of pathogenesis and genome organization in the Tremellales.</title>
        <authorList>
            <person name="Cuomo C."/>
            <person name="Litvintseva A."/>
            <person name="Heitman J."/>
            <person name="Chen Y."/>
            <person name="Sun S."/>
            <person name="Springer D."/>
            <person name="Dromer F."/>
            <person name="Young S."/>
            <person name="Zeng Q."/>
            <person name="Chapman S."/>
            <person name="Gujja S."/>
            <person name="Saif S."/>
            <person name="Birren B."/>
        </authorList>
    </citation>
    <scope>NUCLEOTIDE SEQUENCE</scope>
    <source>
        <strain evidence="2">CBS 10118</strain>
    </source>
</reference>
<dbReference type="AlphaFoldDB" id="A0A1B9FSR8"/>
<proteinExistence type="predicted"/>